<dbReference type="PANTHER" id="PTHR35864">
    <property type="entry name" value="ZINC METALLOPROTEASE MJ0611-RELATED"/>
    <property type="match status" value="1"/>
</dbReference>
<evidence type="ECO:0000256" key="12">
    <source>
        <dbReference type="ARBA" id="ARBA00023136"/>
    </source>
</evidence>
<feature type="domain" description="Peptidase M50" evidence="14">
    <location>
        <begin position="144"/>
        <end position="173"/>
    </location>
</feature>
<gene>
    <name evidence="15" type="ORF">GALL_279540</name>
</gene>
<organism evidence="15">
    <name type="scientific">mine drainage metagenome</name>
    <dbReference type="NCBI Taxonomy" id="410659"/>
    <lineage>
        <taxon>unclassified sequences</taxon>
        <taxon>metagenomes</taxon>
        <taxon>ecological metagenomes</taxon>
    </lineage>
</organism>
<keyword evidence="8" id="KW-0378">Hydrolase</keyword>
<sequence length="225" mass="24454">MVTSQLAQEIQNFTVWVIPLVLAITLHEAAHGYAALRFGDDTALRAGRVSANPLHHIDPFGTLVLPALLLLSGTSFLFGWAKPVPVSFGRLKPIRLGTVLVALAGPGVNLLLALISALLVYAMPLVPVLGRTWLGNNLANSVEINLVLAVFNLLPLPPLDGGRVLVAVLPRRWAMALEGVERYTFLILLAGLFLLPMIGIDLFQWIIGVPVFFLKMWLYQVVGLV</sequence>
<dbReference type="GO" id="GO:0005886">
    <property type="term" value="C:plasma membrane"/>
    <property type="evidence" value="ECO:0007669"/>
    <property type="project" value="UniProtKB-SubCell"/>
</dbReference>
<keyword evidence="12 13" id="KW-0472">Membrane</keyword>
<evidence type="ECO:0000256" key="9">
    <source>
        <dbReference type="ARBA" id="ARBA00022833"/>
    </source>
</evidence>
<dbReference type="InterPro" id="IPR044537">
    <property type="entry name" value="Rip2-like"/>
</dbReference>
<protein>
    <submittedName>
        <fullName evidence="15">Peptidase family M50</fullName>
    </submittedName>
</protein>
<feature type="transmembrane region" description="Helical" evidence="13">
    <location>
        <begin position="100"/>
        <end position="124"/>
    </location>
</feature>
<feature type="transmembrane region" description="Helical" evidence="13">
    <location>
        <begin position="183"/>
        <end position="207"/>
    </location>
</feature>
<keyword evidence="6 13" id="KW-0812">Transmembrane</keyword>
<feature type="transmembrane region" description="Helical" evidence="13">
    <location>
        <begin position="60"/>
        <end position="80"/>
    </location>
</feature>
<reference evidence="15" key="1">
    <citation type="submission" date="2016-10" db="EMBL/GenBank/DDBJ databases">
        <title>Sequence of Gallionella enrichment culture.</title>
        <authorList>
            <person name="Poehlein A."/>
            <person name="Muehling M."/>
            <person name="Daniel R."/>
        </authorList>
    </citation>
    <scope>NUCLEOTIDE SEQUENCE</scope>
</reference>
<dbReference type="GO" id="GO:0006508">
    <property type="term" value="P:proteolysis"/>
    <property type="evidence" value="ECO:0007669"/>
    <property type="project" value="UniProtKB-KW"/>
</dbReference>
<comment type="similarity">
    <text evidence="3">Belongs to the peptidase M50B family.</text>
</comment>
<dbReference type="InterPro" id="IPR008915">
    <property type="entry name" value="Peptidase_M50"/>
</dbReference>
<keyword evidence="7" id="KW-0479">Metal-binding</keyword>
<evidence type="ECO:0000259" key="14">
    <source>
        <dbReference type="Pfam" id="PF02163"/>
    </source>
</evidence>
<evidence type="ECO:0000256" key="3">
    <source>
        <dbReference type="ARBA" id="ARBA00007931"/>
    </source>
</evidence>
<evidence type="ECO:0000256" key="1">
    <source>
        <dbReference type="ARBA" id="ARBA00001947"/>
    </source>
</evidence>
<keyword evidence="4" id="KW-1003">Cell membrane</keyword>
<keyword evidence="5" id="KW-0645">Protease</keyword>
<keyword evidence="9" id="KW-0862">Zinc</keyword>
<accession>A0A1J5R3Z1</accession>
<dbReference type="CDD" id="cd06158">
    <property type="entry name" value="S2P-M50_like_1"/>
    <property type="match status" value="1"/>
</dbReference>
<evidence type="ECO:0000256" key="2">
    <source>
        <dbReference type="ARBA" id="ARBA00004651"/>
    </source>
</evidence>
<dbReference type="GO" id="GO:0046872">
    <property type="term" value="F:metal ion binding"/>
    <property type="evidence" value="ECO:0007669"/>
    <property type="project" value="UniProtKB-KW"/>
</dbReference>
<feature type="transmembrane region" description="Helical" evidence="13">
    <location>
        <begin position="144"/>
        <end position="162"/>
    </location>
</feature>
<evidence type="ECO:0000256" key="11">
    <source>
        <dbReference type="ARBA" id="ARBA00023049"/>
    </source>
</evidence>
<evidence type="ECO:0000256" key="8">
    <source>
        <dbReference type="ARBA" id="ARBA00022801"/>
    </source>
</evidence>
<evidence type="ECO:0000256" key="4">
    <source>
        <dbReference type="ARBA" id="ARBA00022475"/>
    </source>
</evidence>
<evidence type="ECO:0000313" key="15">
    <source>
        <dbReference type="EMBL" id="OIQ90154.1"/>
    </source>
</evidence>
<name>A0A1J5R3Z1_9ZZZZ</name>
<dbReference type="EMBL" id="MLJW01000302">
    <property type="protein sequence ID" value="OIQ90154.1"/>
    <property type="molecule type" value="Genomic_DNA"/>
</dbReference>
<evidence type="ECO:0000256" key="10">
    <source>
        <dbReference type="ARBA" id="ARBA00022989"/>
    </source>
</evidence>
<comment type="cofactor">
    <cofactor evidence="1">
        <name>Zn(2+)</name>
        <dbReference type="ChEBI" id="CHEBI:29105"/>
    </cofactor>
</comment>
<dbReference type="PANTHER" id="PTHR35864:SF1">
    <property type="entry name" value="ZINC METALLOPROTEASE YWHC-RELATED"/>
    <property type="match status" value="1"/>
</dbReference>
<dbReference type="Pfam" id="PF02163">
    <property type="entry name" value="Peptidase_M50"/>
    <property type="match status" value="1"/>
</dbReference>
<keyword evidence="10 13" id="KW-1133">Transmembrane helix</keyword>
<evidence type="ECO:0000256" key="13">
    <source>
        <dbReference type="SAM" id="Phobius"/>
    </source>
</evidence>
<dbReference type="GO" id="GO:0008237">
    <property type="term" value="F:metallopeptidase activity"/>
    <property type="evidence" value="ECO:0007669"/>
    <property type="project" value="UniProtKB-KW"/>
</dbReference>
<keyword evidence="11" id="KW-0482">Metalloprotease</keyword>
<proteinExistence type="inferred from homology"/>
<dbReference type="AlphaFoldDB" id="A0A1J5R3Z1"/>
<comment type="subcellular location">
    <subcellularLocation>
        <location evidence="2">Cell membrane</location>
        <topology evidence="2">Multi-pass membrane protein</topology>
    </subcellularLocation>
</comment>
<evidence type="ECO:0000256" key="6">
    <source>
        <dbReference type="ARBA" id="ARBA00022692"/>
    </source>
</evidence>
<evidence type="ECO:0000256" key="5">
    <source>
        <dbReference type="ARBA" id="ARBA00022670"/>
    </source>
</evidence>
<evidence type="ECO:0000256" key="7">
    <source>
        <dbReference type="ARBA" id="ARBA00022723"/>
    </source>
</evidence>
<dbReference type="InterPro" id="IPR052348">
    <property type="entry name" value="Metallopeptidase_M50B"/>
</dbReference>
<comment type="caution">
    <text evidence="15">The sequence shown here is derived from an EMBL/GenBank/DDBJ whole genome shotgun (WGS) entry which is preliminary data.</text>
</comment>